<dbReference type="RefSeq" id="XP_018129830.1">
    <property type="nucleotide sequence ID" value="XM_018276257.2"/>
</dbReference>
<dbReference type="Pfam" id="PF09335">
    <property type="entry name" value="VTT_dom"/>
    <property type="match status" value="1"/>
</dbReference>
<evidence type="ECO:0000256" key="2">
    <source>
        <dbReference type="ARBA" id="ARBA00004653"/>
    </source>
</evidence>
<reference evidence="13 14" key="1">
    <citation type="submission" date="2016-03" db="EMBL/GenBank/DDBJ databases">
        <title>Comparative genomics of Pseudogymnoascus destructans, the fungus causing white-nose syndrome of bats.</title>
        <authorList>
            <person name="Palmer J.M."/>
            <person name="Drees K.P."/>
            <person name="Foster J.T."/>
            <person name="Lindner D.L."/>
        </authorList>
    </citation>
    <scope>NUCLEOTIDE SEQUENCE [LARGE SCALE GENOMIC DNA]</scope>
    <source>
        <strain evidence="13 14">UAMH 10579</strain>
    </source>
</reference>
<dbReference type="STRING" id="342668.A0A1B8GJS2"/>
<feature type="transmembrane region" description="Helical" evidence="11">
    <location>
        <begin position="88"/>
        <end position="107"/>
    </location>
</feature>
<dbReference type="InterPro" id="IPR051076">
    <property type="entry name" value="Golgi_membrane_TVP38/TMEM64"/>
</dbReference>
<evidence type="ECO:0000256" key="10">
    <source>
        <dbReference type="SAM" id="MobiDB-lite"/>
    </source>
</evidence>
<evidence type="ECO:0000256" key="9">
    <source>
        <dbReference type="ARBA" id="ARBA00023136"/>
    </source>
</evidence>
<evidence type="ECO:0000256" key="4">
    <source>
        <dbReference type="ARBA" id="ARBA00013533"/>
    </source>
</evidence>
<name>A0A1B8GJS2_9PEZI</name>
<gene>
    <name evidence="13" type="primary">TVP38</name>
    <name evidence="13" type="ORF">VE01_06818</name>
</gene>
<reference evidence="14" key="2">
    <citation type="journal article" date="2018" name="Nat. Commun.">
        <title>Extreme sensitivity to ultraviolet light in the fungal pathogen causing white-nose syndrome of bats.</title>
        <authorList>
            <person name="Palmer J.M."/>
            <person name="Drees K.P."/>
            <person name="Foster J.T."/>
            <person name="Lindner D.L."/>
        </authorList>
    </citation>
    <scope>NUCLEOTIDE SEQUENCE [LARGE SCALE GENOMIC DNA]</scope>
    <source>
        <strain evidence="14">UAMH 10579</strain>
    </source>
</reference>
<keyword evidence="7 11" id="KW-1133">Transmembrane helix</keyword>
<evidence type="ECO:0000256" key="11">
    <source>
        <dbReference type="SAM" id="Phobius"/>
    </source>
</evidence>
<keyword evidence="14" id="KW-1185">Reference proteome</keyword>
<dbReference type="PANTHER" id="PTHR47549:SF1">
    <property type="entry name" value="GOLGI APPARATUS MEMBRANE PROTEIN TVP38"/>
    <property type="match status" value="1"/>
</dbReference>
<accession>A0A1B8GJS2</accession>
<feature type="compositionally biased region" description="Basic residues" evidence="10">
    <location>
        <begin position="39"/>
        <end position="53"/>
    </location>
</feature>
<comment type="function">
    <text evidence="1">Golgi membrane protein involved in vesicular trafficking and spindle migration.</text>
</comment>
<evidence type="ECO:0000256" key="7">
    <source>
        <dbReference type="ARBA" id="ARBA00022989"/>
    </source>
</evidence>
<feature type="transmembrane region" description="Helical" evidence="11">
    <location>
        <begin position="127"/>
        <end position="150"/>
    </location>
</feature>
<feature type="transmembrane region" description="Helical" evidence="11">
    <location>
        <begin position="279"/>
        <end position="300"/>
    </location>
</feature>
<keyword evidence="8" id="KW-0333">Golgi apparatus</keyword>
<dbReference type="Proteomes" id="UP000091956">
    <property type="component" value="Unassembled WGS sequence"/>
</dbReference>
<dbReference type="EMBL" id="KV460230">
    <property type="protein sequence ID" value="OBT96097.1"/>
    <property type="molecule type" value="Genomic_DNA"/>
</dbReference>
<evidence type="ECO:0000259" key="12">
    <source>
        <dbReference type="Pfam" id="PF09335"/>
    </source>
</evidence>
<keyword evidence="9 11" id="KW-0472">Membrane</keyword>
<feature type="compositionally biased region" description="Basic and acidic residues" evidence="10">
    <location>
        <begin position="351"/>
        <end position="370"/>
    </location>
</feature>
<evidence type="ECO:0000256" key="1">
    <source>
        <dbReference type="ARBA" id="ARBA00002978"/>
    </source>
</evidence>
<dbReference type="GeneID" id="28840204"/>
<evidence type="ECO:0000256" key="5">
    <source>
        <dbReference type="ARBA" id="ARBA00020673"/>
    </source>
</evidence>
<comment type="subcellular location">
    <subcellularLocation>
        <location evidence="2">Golgi apparatus membrane</location>
        <topology evidence="2">Multi-pass membrane protein</topology>
    </subcellularLocation>
</comment>
<evidence type="ECO:0000256" key="8">
    <source>
        <dbReference type="ARBA" id="ARBA00023034"/>
    </source>
</evidence>
<dbReference type="GO" id="GO:0000022">
    <property type="term" value="P:mitotic spindle elongation"/>
    <property type="evidence" value="ECO:0007669"/>
    <property type="project" value="TreeGrafter"/>
</dbReference>
<dbReference type="AlphaFoldDB" id="A0A1B8GJS2"/>
<feature type="region of interest" description="Disordered" evidence="10">
    <location>
        <begin position="1"/>
        <end position="57"/>
    </location>
</feature>
<organism evidence="13 14">
    <name type="scientific">Pseudogymnoascus verrucosus</name>
    <dbReference type="NCBI Taxonomy" id="342668"/>
    <lineage>
        <taxon>Eukaryota</taxon>
        <taxon>Fungi</taxon>
        <taxon>Dikarya</taxon>
        <taxon>Ascomycota</taxon>
        <taxon>Pezizomycotina</taxon>
        <taxon>Leotiomycetes</taxon>
        <taxon>Thelebolales</taxon>
        <taxon>Thelebolaceae</taxon>
        <taxon>Pseudogymnoascus</taxon>
    </lineage>
</organism>
<dbReference type="InterPro" id="IPR032816">
    <property type="entry name" value="VTT_dom"/>
</dbReference>
<sequence>MSFKDDTTASHHLLPPSSPSPPLSPLVSPLPDAPPRPSFSRRLRSSASHRRRPSLSTPSTAASYLLKAKILQDKALALWASATLTQRILFVGAYIFFSTIGILFIVYSESLFAALAPVAVKWRALPGGWLISFALIFITAFPPVIGYTTALTIAGFVYGMKGWFICASANVIGSYCSFLASRTILSKYVHRLVGEDKRFEAFASILKHDGIKVLVMIRFCPLPYSISNGAMSTLPTVHPLAFTAATAMATPKLLIHVFAGSRLAAIAEAGSEMDRTTKIVNYVSMAVFGILGAVLGFVIYRRTMARARELEAEAIGGEEGTWDGDEEERVGLADPVGFEEDDISLWDNDDAGYRDDWTDEEGRVETEGGR</sequence>
<feature type="transmembrane region" description="Helical" evidence="11">
    <location>
        <begin position="162"/>
        <end position="180"/>
    </location>
</feature>
<dbReference type="PANTHER" id="PTHR47549">
    <property type="entry name" value="GOLGI APPARATUS MEMBRANE PROTEIN TVP38-RELATED"/>
    <property type="match status" value="1"/>
</dbReference>
<keyword evidence="6 11" id="KW-0812">Transmembrane</keyword>
<dbReference type="OrthoDB" id="3437725at2759"/>
<dbReference type="GO" id="GO:0000139">
    <property type="term" value="C:Golgi membrane"/>
    <property type="evidence" value="ECO:0007669"/>
    <property type="project" value="UniProtKB-SubCell"/>
</dbReference>
<feature type="domain" description="VTT" evidence="12">
    <location>
        <begin position="147"/>
        <end position="261"/>
    </location>
</feature>
<comment type="similarity">
    <text evidence="3">Belongs to the TVP38/TMEM64 family.</text>
</comment>
<proteinExistence type="inferred from homology"/>
<feature type="region of interest" description="Disordered" evidence="10">
    <location>
        <begin position="317"/>
        <end position="370"/>
    </location>
</feature>
<feature type="compositionally biased region" description="Acidic residues" evidence="10">
    <location>
        <begin position="337"/>
        <end position="350"/>
    </location>
</feature>
<evidence type="ECO:0000256" key="6">
    <source>
        <dbReference type="ARBA" id="ARBA00022692"/>
    </source>
</evidence>
<protein>
    <recommendedName>
        <fullName evidence="4">Golgi apparatus membrane protein TVP38</fullName>
    </recommendedName>
    <alternativeName>
        <fullName evidence="5">Golgi apparatus membrane protein tvp38</fullName>
    </alternativeName>
</protein>
<evidence type="ECO:0000256" key="3">
    <source>
        <dbReference type="ARBA" id="ARBA00008640"/>
    </source>
</evidence>
<evidence type="ECO:0000313" key="13">
    <source>
        <dbReference type="EMBL" id="OBT96097.1"/>
    </source>
</evidence>
<evidence type="ECO:0000313" key="14">
    <source>
        <dbReference type="Proteomes" id="UP000091956"/>
    </source>
</evidence>
<dbReference type="GO" id="GO:0016192">
    <property type="term" value="P:vesicle-mediated transport"/>
    <property type="evidence" value="ECO:0007669"/>
    <property type="project" value="TreeGrafter"/>
</dbReference>